<accession>A0ABS1DCD1</accession>
<dbReference type="InterPro" id="IPR036390">
    <property type="entry name" value="WH_DNA-bd_sf"/>
</dbReference>
<evidence type="ECO:0000256" key="1">
    <source>
        <dbReference type="ARBA" id="ARBA00023015"/>
    </source>
</evidence>
<evidence type="ECO:0000256" key="3">
    <source>
        <dbReference type="ARBA" id="ARBA00023163"/>
    </source>
</evidence>
<dbReference type="InterPro" id="IPR051011">
    <property type="entry name" value="Metal_resp_trans_reg"/>
</dbReference>
<proteinExistence type="predicted"/>
<sequence length="115" mass="12308">MDSKAAIDALAALAQETRLKVFRLLVQTGPEGLAAGEIARTLEVPPATLSFHLNHLESAGLISSTRQQRRIIYAADYSGMRALLRFLTQDCCQGRPELCGDLLAACEPGADGGRP</sequence>
<dbReference type="Proteomes" id="UP001296873">
    <property type="component" value="Unassembled WGS sequence"/>
</dbReference>
<evidence type="ECO:0000259" key="4">
    <source>
        <dbReference type="PROSITE" id="PS50987"/>
    </source>
</evidence>
<dbReference type="Pfam" id="PF12840">
    <property type="entry name" value="HTH_20"/>
    <property type="match status" value="1"/>
</dbReference>
<dbReference type="PRINTS" id="PR00778">
    <property type="entry name" value="HTHARSR"/>
</dbReference>
<dbReference type="Gene3D" id="1.10.10.10">
    <property type="entry name" value="Winged helix-like DNA-binding domain superfamily/Winged helix DNA-binding domain"/>
    <property type="match status" value="1"/>
</dbReference>
<keyword evidence="1" id="KW-0805">Transcription regulation</keyword>
<dbReference type="PANTHER" id="PTHR43132">
    <property type="entry name" value="ARSENICAL RESISTANCE OPERON REPRESSOR ARSR-RELATED"/>
    <property type="match status" value="1"/>
</dbReference>
<evidence type="ECO:0000313" key="5">
    <source>
        <dbReference type="EMBL" id="MBK1667787.1"/>
    </source>
</evidence>
<organism evidence="5 6">
    <name type="scientific">Rhodovibrio sodomensis</name>
    <dbReference type="NCBI Taxonomy" id="1088"/>
    <lineage>
        <taxon>Bacteria</taxon>
        <taxon>Pseudomonadati</taxon>
        <taxon>Pseudomonadota</taxon>
        <taxon>Alphaproteobacteria</taxon>
        <taxon>Rhodospirillales</taxon>
        <taxon>Rhodovibrionaceae</taxon>
        <taxon>Rhodovibrio</taxon>
    </lineage>
</organism>
<dbReference type="InterPro" id="IPR001845">
    <property type="entry name" value="HTH_ArsR_DNA-bd_dom"/>
</dbReference>
<keyword evidence="2" id="KW-0238">DNA-binding</keyword>
<dbReference type="InterPro" id="IPR036388">
    <property type="entry name" value="WH-like_DNA-bd_sf"/>
</dbReference>
<dbReference type="SUPFAM" id="SSF46785">
    <property type="entry name" value="Winged helix' DNA-binding domain"/>
    <property type="match status" value="1"/>
</dbReference>
<dbReference type="PROSITE" id="PS50987">
    <property type="entry name" value="HTH_ARSR_2"/>
    <property type="match status" value="1"/>
</dbReference>
<name>A0ABS1DCD1_9PROT</name>
<keyword evidence="6" id="KW-1185">Reference proteome</keyword>
<dbReference type="SMART" id="SM00418">
    <property type="entry name" value="HTH_ARSR"/>
    <property type="match status" value="1"/>
</dbReference>
<dbReference type="PANTHER" id="PTHR43132:SF2">
    <property type="entry name" value="ARSENICAL RESISTANCE OPERON REPRESSOR ARSR-RELATED"/>
    <property type="match status" value="1"/>
</dbReference>
<evidence type="ECO:0000256" key="2">
    <source>
        <dbReference type="ARBA" id="ARBA00023125"/>
    </source>
</evidence>
<protein>
    <submittedName>
        <fullName evidence="5">Transcriptional regulator</fullName>
    </submittedName>
</protein>
<dbReference type="NCBIfam" id="NF033788">
    <property type="entry name" value="HTH_metalloreg"/>
    <property type="match status" value="1"/>
</dbReference>
<reference evidence="5 6" key="1">
    <citation type="journal article" date="2020" name="Microorganisms">
        <title>Osmotic Adaptation and Compatible Solute Biosynthesis of Phototrophic Bacteria as Revealed from Genome Analyses.</title>
        <authorList>
            <person name="Imhoff J.F."/>
            <person name="Rahn T."/>
            <person name="Kunzel S."/>
            <person name="Keller A."/>
            <person name="Neulinger S.C."/>
        </authorList>
    </citation>
    <scope>NUCLEOTIDE SEQUENCE [LARGE SCALE GENOMIC DNA]</scope>
    <source>
        <strain evidence="5 6">DSM 9895</strain>
    </source>
</reference>
<evidence type="ECO:0000313" key="6">
    <source>
        <dbReference type="Proteomes" id="UP001296873"/>
    </source>
</evidence>
<gene>
    <name evidence="5" type="ORF">CKO28_07035</name>
</gene>
<dbReference type="EMBL" id="NRRL01000012">
    <property type="protein sequence ID" value="MBK1667787.1"/>
    <property type="molecule type" value="Genomic_DNA"/>
</dbReference>
<feature type="domain" description="HTH arsR-type" evidence="4">
    <location>
        <begin position="1"/>
        <end position="95"/>
    </location>
</feature>
<comment type="caution">
    <text evidence="5">The sequence shown here is derived from an EMBL/GenBank/DDBJ whole genome shotgun (WGS) entry which is preliminary data.</text>
</comment>
<dbReference type="CDD" id="cd00090">
    <property type="entry name" value="HTH_ARSR"/>
    <property type="match status" value="1"/>
</dbReference>
<dbReference type="InterPro" id="IPR011991">
    <property type="entry name" value="ArsR-like_HTH"/>
</dbReference>
<keyword evidence="3" id="KW-0804">Transcription</keyword>